<gene>
    <name evidence="1" type="ORF">CPLU01_05421</name>
</gene>
<dbReference type="SUPFAM" id="SSF54909">
    <property type="entry name" value="Dimeric alpha+beta barrel"/>
    <property type="match status" value="2"/>
</dbReference>
<dbReference type="Proteomes" id="UP000654918">
    <property type="component" value="Unassembled WGS sequence"/>
</dbReference>
<evidence type="ECO:0000313" key="1">
    <source>
        <dbReference type="EMBL" id="KAF6833700.1"/>
    </source>
</evidence>
<dbReference type="Gene3D" id="3.30.70.100">
    <property type="match status" value="1"/>
</dbReference>
<reference evidence="1" key="1">
    <citation type="journal article" date="2020" name="Phytopathology">
        <title>Genome Sequence Resources of Colletotrichum truncatum, C. plurivorum, C. musicola, and C. sojae: Four Species Pathogenic to Soybean (Glycine max).</title>
        <authorList>
            <person name="Rogerio F."/>
            <person name="Boufleur T.R."/>
            <person name="Ciampi-Guillardi M."/>
            <person name="Sukno S.A."/>
            <person name="Thon M.R."/>
            <person name="Massola Junior N.S."/>
            <person name="Baroncelli R."/>
        </authorList>
    </citation>
    <scope>NUCLEOTIDE SEQUENCE</scope>
    <source>
        <strain evidence="1">LFN00145</strain>
    </source>
</reference>
<dbReference type="EMBL" id="WIGO01000056">
    <property type="protein sequence ID" value="KAF6833700.1"/>
    <property type="molecule type" value="Genomic_DNA"/>
</dbReference>
<keyword evidence="2" id="KW-1185">Reference proteome</keyword>
<evidence type="ECO:0000313" key="2">
    <source>
        <dbReference type="Proteomes" id="UP000654918"/>
    </source>
</evidence>
<protein>
    <recommendedName>
        <fullName evidence="3">ABM domain-containing protein</fullName>
    </recommendedName>
</protein>
<dbReference type="AlphaFoldDB" id="A0A8H6KM96"/>
<comment type="caution">
    <text evidence="1">The sequence shown here is derived from an EMBL/GenBank/DDBJ whole genome shotgun (WGS) entry which is preliminary data.</text>
</comment>
<name>A0A8H6KM96_9PEZI</name>
<evidence type="ECO:0008006" key="3">
    <source>
        <dbReference type="Google" id="ProtNLM"/>
    </source>
</evidence>
<accession>A0A8H6KM96</accession>
<dbReference type="InterPro" id="IPR011008">
    <property type="entry name" value="Dimeric_a/b-barrel"/>
</dbReference>
<sequence>MSQVPSLDGKLILFANVNIVPDRYDDWQAAYDQLAAHVMAMEPGTITYYFGLPLEYADAPSRTPYMFAFEIYDSRSALYDVHLKSSTMADRFLPDVLPAMTTGLDLAHYEFAGGFLDRDGSQEECGVMQDTKIRGVNAVARAEVIGAMKMLSRAAEERADEAGLLTFLALRGQDDEVSARIFARFRDRDTMERWARTAVVRGFWEVVKNGVKAMESRTYAPNGKGWLWK</sequence>
<proteinExistence type="predicted"/>
<organism evidence="1 2">
    <name type="scientific">Colletotrichum plurivorum</name>
    <dbReference type="NCBI Taxonomy" id="2175906"/>
    <lineage>
        <taxon>Eukaryota</taxon>
        <taxon>Fungi</taxon>
        <taxon>Dikarya</taxon>
        <taxon>Ascomycota</taxon>
        <taxon>Pezizomycotina</taxon>
        <taxon>Sordariomycetes</taxon>
        <taxon>Hypocreomycetidae</taxon>
        <taxon>Glomerellales</taxon>
        <taxon>Glomerellaceae</taxon>
        <taxon>Colletotrichum</taxon>
        <taxon>Colletotrichum orchidearum species complex</taxon>
    </lineage>
</organism>